<dbReference type="GO" id="GO:0008473">
    <property type="term" value="F:ornithine cyclodeaminase activity"/>
    <property type="evidence" value="ECO:0007669"/>
    <property type="project" value="UniProtKB-EC"/>
</dbReference>
<dbReference type="InterPro" id="IPR036291">
    <property type="entry name" value="NAD(P)-bd_dom_sf"/>
</dbReference>
<accession>A0ABU1YMV8</accession>
<comment type="caution">
    <text evidence="1">The sequence shown here is derived from an EMBL/GenBank/DDBJ whole genome shotgun (WGS) entry which is preliminary data.</text>
</comment>
<dbReference type="InterPro" id="IPR023401">
    <property type="entry name" value="ODC_N"/>
</dbReference>
<gene>
    <name evidence="1" type="ORF">J2X20_002845</name>
</gene>
<evidence type="ECO:0000313" key="1">
    <source>
        <dbReference type="EMBL" id="MDR7270187.1"/>
    </source>
</evidence>
<keyword evidence="2" id="KW-1185">Reference proteome</keyword>
<dbReference type="EMBL" id="JAVDXU010000002">
    <property type="protein sequence ID" value="MDR7270187.1"/>
    <property type="molecule type" value="Genomic_DNA"/>
</dbReference>
<dbReference type="Gene3D" id="3.30.1780.10">
    <property type="entry name" value="ornithine cyclodeaminase, domain 1"/>
    <property type="match status" value="1"/>
</dbReference>
<dbReference type="PIRSF" id="PIRSF001439">
    <property type="entry name" value="CryM"/>
    <property type="match status" value="1"/>
</dbReference>
<dbReference type="PANTHER" id="PTHR13812:SF19">
    <property type="entry name" value="KETIMINE REDUCTASE MU-CRYSTALLIN"/>
    <property type="match status" value="1"/>
</dbReference>
<organism evidence="1 2">
    <name type="scientific">Roseateles saccharophilus</name>
    <name type="common">Pseudomonas saccharophila</name>
    <dbReference type="NCBI Taxonomy" id="304"/>
    <lineage>
        <taxon>Bacteria</taxon>
        <taxon>Pseudomonadati</taxon>
        <taxon>Pseudomonadota</taxon>
        <taxon>Betaproteobacteria</taxon>
        <taxon>Burkholderiales</taxon>
        <taxon>Sphaerotilaceae</taxon>
        <taxon>Roseateles</taxon>
    </lineage>
</organism>
<dbReference type="Proteomes" id="UP001180453">
    <property type="component" value="Unassembled WGS sequence"/>
</dbReference>
<sequence length="315" mass="32261">MRLITEAEVATVLDPDSAVAALRAAFAQHGRGQAQVLARHRASASHDGAALAISAMGAILGADGELPAVLGTKVYSARNGRYNFLVSLFSADTGAAIATLEANEFTRLRTAAATAVAADLLARPDAKTLAVFGAGIQGRAHAEALVRVRRFERILVCARSGAEAFAADLQATLGLPVQAVEAATAAAEADVIATATRSATPLFDGGLVRPGAFVAAVGSSTKAARELDDALLGRASLVVVEWRTAAELEAGDIVQAAPGVIAPGVIAPERLVELGELIVNPRPRGSQDIVVYKSVGIGLEDVALARLVAHRLGVC</sequence>
<protein>
    <submittedName>
        <fullName evidence="1">Ornithine cyclodeaminase</fullName>
        <ecNumber evidence="1">4.3.1.12</ecNumber>
    </submittedName>
</protein>
<name>A0ABU1YMV8_ROSSA</name>
<dbReference type="Gene3D" id="3.40.50.720">
    <property type="entry name" value="NAD(P)-binding Rossmann-like Domain"/>
    <property type="match status" value="1"/>
</dbReference>
<dbReference type="SUPFAM" id="SSF51735">
    <property type="entry name" value="NAD(P)-binding Rossmann-fold domains"/>
    <property type="match status" value="1"/>
</dbReference>
<dbReference type="Pfam" id="PF02423">
    <property type="entry name" value="OCD_Mu_crystall"/>
    <property type="match status" value="1"/>
</dbReference>
<evidence type="ECO:0000313" key="2">
    <source>
        <dbReference type="Proteomes" id="UP001180453"/>
    </source>
</evidence>
<keyword evidence="1" id="KW-0456">Lyase</keyword>
<dbReference type="RefSeq" id="WP_310265834.1">
    <property type="nucleotide sequence ID" value="NZ_JAVDXU010000002.1"/>
</dbReference>
<reference evidence="1 2" key="1">
    <citation type="submission" date="2023-07" db="EMBL/GenBank/DDBJ databases">
        <title>Sorghum-associated microbial communities from plants grown in Nebraska, USA.</title>
        <authorList>
            <person name="Schachtman D."/>
        </authorList>
    </citation>
    <scope>NUCLEOTIDE SEQUENCE [LARGE SCALE GENOMIC DNA]</scope>
    <source>
        <strain evidence="1 2">BE314</strain>
    </source>
</reference>
<dbReference type="EC" id="4.3.1.12" evidence="1"/>
<dbReference type="PANTHER" id="PTHR13812">
    <property type="entry name" value="KETIMINE REDUCTASE MU-CRYSTALLIN"/>
    <property type="match status" value="1"/>
</dbReference>
<dbReference type="InterPro" id="IPR003462">
    <property type="entry name" value="ODC_Mu_crystall"/>
</dbReference>
<proteinExistence type="predicted"/>